<comment type="similarity">
    <text evidence="2 7">Belongs to the UDP-glucose/GDP-mannose dehydrogenase family.</text>
</comment>
<dbReference type="PIRSF" id="PIRSF500134">
    <property type="entry name" value="UDPglc_DH_bac"/>
    <property type="match status" value="1"/>
</dbReference>
<dbReference type="SUPFAM" id="SSF52413">
    <property type="entry name" value="UDP-glucose/GDP-mannose dehydrogenase C-terminal domain"/>
    <property type="match status" value="1"/>
</dbReference>
<dbReference type="SUPFAM" id="SSF48179">
    <property type="entry name" value="6-phosphogluconate dehydrogenase C-terminal domain-like"/>
    <property type="match status" value="1"/>
</dbReference>
<keyword evidence="5 7" id="KW-0520">NAD</keyword>
<dbReference type="Gene3D" id="1.20.5.100">
    <property type="entry name" value="Cytochrome c1, transmembrane anchor, C-terminal"/>
    <property type="match status" value="1"/>
</dbReference>
<feature type="domain" description="UDP-glucose/GDP-mannose dehydrogenase C-terminal" evidence="8">
    <location>
        <begin position="313"/>
        <end position="411"/>
    </location>
</feature>
<comment type="caution">
    <text evidence="9">The sequence shown here is derived from an EMBL/GenBank/DDBJ whole genome shotgun (WGS) entry which is preliminary data.</text>
</comment>
<dbReference type="InterPro" id="IPR036291">
    <property type="entry name" value="NAD(P)-bd_dom_sf"/>
</dbReference>
<dbReference type="InterPro" id="IPR008927">
    <property type="entry name" value="6-PGluconate_DH-like_C_sf"/>
</dbReference>
<dbReference type="InterPro" id="IPR036220">
    <property type="entry name" value="UDP-Glc/GDP-Man_DH_C_sf"/>
</dbReference>
<dbReference type="NCBIfam" id="TIGR03026">
    <property type="entry name" value="NDP-sugDHase"/>
    <property type="match status" value="1"/>
</dbReference>
<protein>
    <recommendedName>
        <fullName evidence="3 7">UDP-glucose 6-dehydrogenase</fullName>
        <ecNumber evidence="3 7">1.1.1.22</ecNumber>
    </recommendedName>
</protein>
<keyword evidence="10" id="KW-1185">Reference proteome</keyword>
<evidence type="ECO:0000256" key="6">
    <source>
        <dbReference type="ARBA" id="ARBA00047473"/>
    </source>
</evidence>
<dbReference type="Gene3D" id="3.40.50.720">
    <property type="entry name" value="NAD(P)-binding Rossmann-like Domain"/>
    <property type="match status" value="2"/>
</dbReference>
<dbReference type="Pfam" id="PF00984">
    <property type="entry name" value="UDPG_MGDP_dh"/>
    <property type="match status" value="1"/>
</dbReference>
<dbReference type="Pfam" id="PF03720">
    <property type="entry name" value="UDPG_MGDP_dh_C"/>
    <property type="match status" value="1"/>
</dbReference>
<dbReference type="InterPro" id="IPR028357">
    <property type="entry name" value="UDPglc_DH_bac"/>
</dbReference>
<evidence type="ECO:0000256" key="7">
    <source>
        <dbReference type="PIRNR" id="PIRNR000124"/>
    </source>
</evidence>
<dbReference type="EMBL" id="BMFT01000002">
    <property type="protein sequence ID" value="GGH31010.1"/>
    <property type="molecule type" value="Genomic_DNA"/>
</dbReference>
<evidence type="ECO:0000256" key="5">
    <source>
        <dbReference type="ARBA" id="ARBA00023027"/>
    </source>
</evidence>
<gene>
    <name evidence="9" type="ORF">GCM10008013_34490</name>
</gene>
<dbReference type="EC" id="1.1.1.22" evidence="3 7"/>
<reference evidence="10" key="1">
    <citation type="journal article" date="2019" name="Int. J. Syst. Evol. Microbiol.">
        <title>The Global Catalogue of Microorganisms (GCM) 10K type strain sequencing project: providing services to taxonomists for standard genome sequencing and annotation.</title>
        <authorList>
            <consortium name="The Broad Institute Genomics Platform"/>
            <consortium name="The Broad Institute Genome Sequencing Center for Infectious Disease"/>
            <person name="Wu L."/>
            <person name="Ma J."/>
        </authorList>
    </citation>
    <scope>NUCLEOTIDE SEQUENCE [LARGE SCALE GENOMIC DNA]</scope>
    <source>
        <strain evidence="10">CGMCC 1.12769</strain>
    </source>
</reference>
<sequence>MKIAVIGTGYVGLVTGASLAHLGHQVVCIDVDKDKIMLLQSGGMPIWEPGLEDMIRDAELKGMLDYSTDASAAVSGSDAVFLTIGTPSSESGEADLSALWSAVHSIAPMLPDNGLLIIKSTVPSGTCEQIESYLRKRLPFSSRIAVAHNPEFLRQGSAVRDFLAPDRLVFGASSPEAYNRLEEIYAPIKSPKIRCGLSEAELIKCASNAFLAMKISYANMMSDLCDALGVSIDAVVEGMGLDRRIGSEFLSAGAGYGGSCFPKDLHALIALASREHLDMELLKATESINRQRIQIIIQKLETALGSLEDKTVTVYGLTFKPNTDDIRESPALRICSMLQEVGARIMVYDPVVTCLPELQVDLTVDMYAAATGSDCVVIVTDWDQFRHLDWGRLRQVMRSSYVLDARNMLDTAEMAVNCERYGLHYMSMGRPSITPDCPINNRAEMTIMT</sequence>
<evidence type="ECO:0000313" key="9">
    <source>
        <dbReference type="EMBL" id="GGH31010.1"/>
    </source>
</evidence>
<dbReference type="InterPro" id="IPR014027">
    <property type="entry name" value="UDP-Glc/GDP-Man_DH_C"/>
</dbReference>
<dbReference type="PIRSF" id="PIRSF000124">
    <property type="entry name" value="UDPglc_GDPman_dh"/>
    <property type="match status" value="1"/>
</dbReference>
<keyword evidence="4 7" id="KW-0560">Oxidoreductase</keyword>
<dbReference type="PANTHER" id="PTHR43750">
    <property type="entry name" value="UDP-GLUCOSE 6-DEHYDROGENASE TUAD"/>
    <property type="match status" value="1"/>
</dbReference>
<evidence type="ECO:0000256" key="2">
    <source>
        <dbReference type="ARBA" id="ARBA00006601"/>
    </source>
</evidence>
<evidence type="ECO:0000256" key="1">
    <source>
        <dbReference type="ARBA" id="ARBA00004701"/>
    </source>
</evidence>
<dbReference type="SMART" id="SM00984">
    <property type="entry name" value="UDPG_MGDP_dh_C"/>
    <property type="match status" value="1"/>
</dbReference>
<dbReference type="Proteomes" id="UP000659344">
    <property type="component" value="Unassembled WGS sequence"/>
</dbReference>
<evidence type="ECO:0000313" key="10">
    <source>
        <dbReference type="Proteomes" id="UP000659344"/>
    </source>
</evidence>
<evidence type="ECO:0000256" key="4">
    <source>
        <dbReference type="ARBA" id="ARBA00023002"/>
    </source>
</evidence>
<evidence type="ECO:0000256" key="3">
    <source>
        <dbReference type="ARBA" id="ARBA00012954"/>
    </source>
</evidence>
<dbReference type="InterPro" id="IPR001732">
    <property type="entry name" value="UDP-Glc/GDP-Man_DH_N"/>
</dbReference>
<dbReference type="PANTHER" id="PTHR43750:SF3">
    <property type="entry name" value="UDP-GLUCOSE 6-DEHYDROGENASE TUAD"/>
    <property type="match status" value="1"/>
</dbReference>
<dbReference type="SUPFAM" id="SSF51735">
    <property type="entry name" value="NAD(P)-binding Rossmann-fold domains"/>
    <property type="match status" value="1"/>
</dbReference>
<dbReference type="RefSeq" id="WP_188541096.1">
    <property type="nucleotide sequence ID" value="NZ_BMFT01000002.1"/>
</dbReference>
<dbReference type="Pfam" id="PF03721">
    <property type="entry name" value="UDPG_MGDP_dh_N"/>
    <property type="match status" value="1"/>
</dbReference>
<comment type="pathway">
    <text evidence="1">Nucleotide-sugar biosynthesis; UDP-alpha-D-glucuronate biosynthesis; UDP-alpha-D-glucuronate from UDP-alpha-D-glucose: step 1/1.</text>
</comment>
<comment type="catalytic activity">
    <reaction evidence="6 7">
        <text>UDP-alpha-D-glucose + 2 NAD(+) + H2O = UDP-alpha-D-glucuronate + 2 NADH + 3 H(+)</text>
        <dbReference type="Rhea" id="RHEA:23596"/>
        <dbReference type="ChEBI" id="CHEBI:15377"/>
        <dbReference type="ChEBI" id="CHEBI:15378"/>
        <dbReference type="ChEBI" id="CHEBI:57540"/>
        <dbReference type="ChEBI" id="CHEBI:57945"/>
        <dbReference type="ChEBI" id="CHEBI:58052"/>
        <dbReference type="ChEBI" id="CHEBI:58885"/>
        <dbReference type="EC" id="1.1.1.22"/>
    </reaction>
</comment>
<name>A0ABQ1YMR9_9BACL</name>
<dbReference type="InterPro" id="IPR014026">
    <property type="entry name" value="UDP-Glc/GDP-Man_DH_dimer"/>
</dbReference>
<proteinExistence type="inferred from homology"/>
<organism evidence="9 10">
    <name type="scientific">Paenibacillus segetis</name>
    <dbReference type="NCBI Taxonomy" id="1325360"/>
    <lineage>
        <taxon>Bacteria</taxon>
        <taxon>Bacillati</taxon>
        <taxon>Bacillota</taxon>
        <taxon>Bacilli</taxon>
        <taxon>Bacillales</taxon>
        <taxon>Paenibacillaceae</taxon>
        <taxon>Paenibacillus</taxon>
    </lineage>
</organism>
<accession>A0ABQ1YMR9</accession>
<dbReference type="InterPro" id="IPR017476">
    <property type="entry name" value="UDP-Glc/GDP-Man"/>
</dbReference>
<evidence type="ECO:0000259" key="8">
    <source>
        <dbReference type="SMART" id="SM00984"/>
    </source>
</evidence>